<dbReference type="SUPFAM" id="SSF51735">
    <property type="entry name" value="NAD(P)-binding Rossmann-fold domains"/>
    <property type="match status" value="1"/>
</dbReference>
<comment type="caution">
    <text evidence="2">The sequence shown here is derived from an EMBL/GenBank/DDBJ whole genome shotgun (WGS) entry which is preliminary data.</text>
</comment>
<proteinExistence type="predicted"/>
<organism evidence="2 3">
    <name type="scientific">Streptomyces diacarni</name>
    <dbReference type="NCBI Taxonomy" id="2800381"/>
    <lineage>
        <taxon>Bacteria</taxon>
        <taxon>Bacillati</taxon>
        <taxon>Actinomycetota</taxon>
        <taxon>Actinomycetes</taxon>
        <taxon>Kitasatosporales</taxon>
        <taxon>Streptomycetaceae</taxon>
        <taxon>Streptomyces</taxon>
    </lineage>
</organism>
<dbReference type="RefSeq" id="WP_114022773.1">
    <property type="nucleotide sequence ID" value="NZ_QOIN01000045.1"/>
</dbReference>
<keyword evidence="3" id="KW-1185">Reference proteome</keyword>
<evidence type="ECO:0000313" key="3">
    <source>
        <dbReference type="Proteomes" id="UP000252914"/>
    </source>
</evidence>
<evidence type="ECO:0000259" key="1">
    <source>
        <dbReference type="Pfam" id="PF13460"/>
    </source>
</evidence>
<dbReference type="InterPro" id="IPR016040">
    <property type="entry name" value="NAD(P)-bd_dom"/>
</dbReference>
<dbReference type="Gene3D" id="3.40.50.720">
    <property type="entry name" value="NAD(P)-binding Rossmann-like Domain"/>
    <property type="match status" value="1"/>
</dbReference>
<dbReference type="Pfam" id="PF13460">
    <property type="entry name" value="NAD_binding_10"/>
    <property type="match status" value="1"/>
</dbReference>
<dbReference type="PANTHER" id="PTHR43355:SF2">
    <property type="entry name" value="FLAVIN REDUCTASE (NADPH)"/>
    <property type="match status" value="1"/>
</dbReference>
<protein>
    <submittedName>
        <fullName evidence="2">NADH-flavin reductase</fullName>
    </submittedName>
</protein>
<reference evidence="2 3" key="1">
    <citation type="submission" date="2018-06" db="EMBL/GenBank/DDBJ databases">
        <title>Streptomyces reniochalinae sp. nov. and Streptomyces diacarnus sp. nov. from marine sponges.</title>
        <authorList>
            <person name="Li L."/>
        </authorList>
    </citation>
    <scope>NUCLEOTIDE SEQUENCE [LARGE SCALE GENOMIC DNA]</scope>
    <source>
        <strain evidence="2 3">LHW51701</strain>
    </source>
</reference>
<dbReference type="InterPro" id="IPR036291">
    <property type="entry name" value="NAD(P)-bd_dom_sf"/>
</dbReference>
<dbReference type="PANTHER" id="PTHR43355">
    <property type="entry name" value="FLAVIN REDUCTASE (NADPH)"/>
    <property type="match status" value="1"/>
</dbReference>
<dbReference type="InterPro" id="IPR051606">
    <property type="entry name" value="Polyketide_Oxido-like"/>
</dbReference>
<accession>A0A367EVI2</accession>
<name>A0A367EVI2_9ACTN</name>
<dbReference type="EMBL" id="QOIN01000045">
    <property type="protein sequence ID" value="RCG22138.1"/>
    <property type="molecule type" value="Genomic_DNA"/>
</dbReference>
<feature type="domain" description="NAD(P)-binding" evidence="1">
    <location>
        <begin position="10"/>
        <end position="203"/>
    </location>
</feature>
<sequence length="219" mass="23020">MDTTRIAVFGAAGNVGSRVVTEALARGHEVSAVVRDPARFPALHPGATHRVGDAADAGDVAALSTGHDLVVSATRPAPGNEEGLVLAARGLLAGLARTGVRLLLVGGAGSLTVPGTDGRVRVSDDPRYVPEEWRPIALACDEQYALLLRQAPARLDWAYVSPPALLAPGVRTGHYRLGTDELLVDEAGRSALSMEDFAIALMDEAERPKHHRARFTVAS</sequence>
<gene>
    <name evidence="2" type="ORF">DTL70_16975</name>
</gene>
<dbReference type="GO" id="GO:0016646">
    <property type="term" value="F:oxidoreductase activity, acting on the CH-NH group of donors, NAD or NADP as acceptor"/>
    <property type="evidence" value="ECO:0007669"/>
    <property type="project" value="TreeGrafter"/>
</dbReference>
<dbReference type="Proteomes" id="UP000252914">
    <property type="component" value="Unassembled WGS sequence"/>
</dbReference>
<dbReference type="AlphaFoldDB" id="A0A367EVI2"/>
<evidence type="ECO:0000313" key="2">
    <source>
        <dbReference type="EMBL" id="RCG22138.1"/>
    </source>
</evidence>